<evidence type="ECO:0000313" key="2">
    <source>
        <dbReference type="Proteomes" id="UP001499854"/>
    </source>
</evidence>
<evidence type="ECO:0000313" key="1">
    <source>
        <dbReference type="EMBL" id="GAA1994282.1"/>
    </source>
</evidence>
<sequence length="61" mass="6170">MIGSVAVKGIAASSRLEGMCVTTMVLSKPLRSPNLPAAMLEAAWSSPAAKNMVPISCGVAP</sequence>
<dbReference type="EMBL" id="BAAAQM010000051">
    <property type="protein sequence ID" value="GAA1994282.1"/>
    <property type="molecule type" value="Genomic_DNA"/>
</dbReference>
<comment type="caution">
    <text evidence="1">The sequence shown here is derived from an EMBL/GenBank/DDBJ whole genome shotgun (WGS) entry which is preliminary data.</text>
</comment>
<protein>
    <submittedName>
        <fullName evidence="1">Uncharacterized protein</fullName>
    </submittedName>
</protein>
<organism evidence="1 2">
    <name type="scientific">Catenulispora subtropica</name>
    <dbReference type="NCBI Taxonomy" id="450798"/>
    <lineage>
        <taxon>Bacteria</taxon>
        <taxon>Bacillati</taxon>
        <taxon>Actinomycetota</taxon>
        <taxon>Actinomycetes</taxon>
        <taxon>Catenulisporales</taxon>
        <taxon>Catenulisporaceae</taxon>
        <taxon>Catenulispora</taxon>
    </lineage>
</organism>
<keyword evidence="2" id="KW-1185">Reference proteome</keyword>
<dbReference type="Proteomes" id="UP001499854">
    <property type="component" value="Unassembled WGS sequence"/>
</dbReference>
<name>A0ABN2SXG2_9ACTN</name>
<proteinExistence type="predicted"/>
<accession>A0ABN2SXG2</accession>
<reference evidence="1 2" key="1">
    <citation type="journal article" date="2019" name="Int. J. Syst. Evol. Microbiol.">
        <title>The Global Catalogue of Microorganisms (GCM) 10K type strain sequencing project: providing services to taxonomists for standard genome sequencing and annotation.</title>
        <authorList>
            <consortium name="The Broad Institute Genomics Platform"/>
            <consortium name="The Broad Institute Genome Sequencing Center for Infectious Disease"/>
            <person name="Wu L."/>
            <person name="Ma J."/>
        </authorList>
    </citation>
    <scope>NUCLEOTIDE SEQUENCE [LARGE SCALE GENOMIC DNA]</scope>
    <source>
        <strain evidence="1 2">JCM 16013</strain>
    </source>
</reference>
<gene>
    <name evidence="1" type="ORF">GCM10009838_68210</name>
</gene>